<name>A0AC60PUX2_IXOPE</name>
<keyword evidence="2" id="KW-1185">Reference proteome</keyword>
<comment type="caution">
    <text evidence="1">The sequence shown here is derived from an EMBL/GenBank/DDBJ whole genome shotgun (WGS) entry which is preliminary data.</text>
</comment>
<dbReference type="Proteomes" id="UP000805193">
    <property type="component" value="Unassembled WGS sequence"/>
</dbReference>
<accession>A0AC60PUX2</accession>
<gene>
    <name evidence="1" type="ORF">HPB47_027821</name>
</gene>
<proteinExistence type="predicted"/>
<evidence type="ECO:0000313" key="1">
    <source>
        <dbReference type="EMBL" id="KAG0424978.1"/>
    </source>
</evidence>
<evidence type="ECO:0000313" key="2">
    <source>
        <dbReference type="Proteomes" id="UP000805193"/>
    </source>
</evidence>
<reference evidence="1 2" key="1">
    <citation type="journal article" date="2020" name="Cell">
        <title>Large-Scale Comparative Analyses of Tick Genomes Elucidate Their Genetic Diversity and Vector Capacities.</title>
        <authorList>
            <consortium name="Tick Genome and Microbiome Consortium (TIGMIC)"/>
            <person name="Jia N."/>
            <person name="Wang J."/>
            <person name="Shi W."/>
            <person name="Du L."/>
            <person name="Sun Y."/>
            <person name="Zhan W."/>
            <person name="Jiang J.F."/>
            <person name="Wang Q."/>
            <person name="Zhang B."/>
            <person name="Ji P."/>
            <person name="Bell-Sakyi L."/>
            <person name="Cui X.M."/>
            <person name="Yuan T.T."/>
            <person name="Jiang B.G."/>
            <person name="Yang W.F."/>
            <person name="Lam T.T."/>
            <person name="Chang Q.C."/>
            <person name="Ding S.J."/>
            <person name="Wang X.J."/>
            <person name="Zhu J.G."/>
            <person name="Ruan X.D."/>
            <person name="Zhao L."/>
            <person name="Wei J.T."/>
            <person name="Ye R.Z."/>
            <person name="Que T.C."/>
            <person name="Du C.H."/>
            <person name="Zhou Y.H."/>
            <person name="Cheng J.X."/>
            <person name="Dai P.F."/>
            <person name="Guo W.B."/>
            <person name="Han X.H."/>
            <person name="Huang E.J."/>
            <person name="Li L.F."/>
            <person name="Wei W."/>
            <person name="Gao Y.C."/>
            <person name="Liu J.Z."/>
            <person name="Shao H.Z."/>
            <person name="Wang X."/>
            <person name="Wang C.C."/>
            <person name="Yang T.C."/>
            <person name="Huo Q.B."/>
            <person name="Li W."/>
            <person name="Chen H.Y."/>
            <person name="Chen S.E."/>
            <person name="Zhou L.G."/>
            <person name="Ni X.B."/>
            <person name="Tian J.H."/>
            <person name="Sheng Y."/>
            <person name="Liu T."/>
            <person name="Pan Y.S."/>
            <person name="Xia L.Y."/>
            <person name="Li J."/>
            <person name="Zhao F."/>
            <person name="Cao W.C."/>
        </authorList>
    </citation>
    <scope>NUCLEOTIDE SEQUENCE [LARGE SCALE GENOMIC DNA]</scope>
    <source>
        <strain evidence="1">Iper-2018</strain>
    </source>
</reference>
<organism evidence="1 2">
    <name type="scientific">Ixodes persulcatus</name>
    <name type="common">Taiga tick</name>
    <dbReference type="NCBI Taxonomy" id="34615"/>
    <lineage>
        <taxon>Eukaryota</taxon>
        <taxon>Metazoa</taxon>
        <taxon>Ecdysozoa</taxon>
        <taxon>Arthropoda</taxon>
        <taxon>Chelicerata</taxon>
        <taxon>Arachnida</taxon>
        <taxon>Acari</taxon>
        <taxon>Parasitiformes</taxon>
        <taxon>Ixodida</taxon>
        <taxon>Ixodoidea</taxon>
        <taxon>Ixodidae</taxon>
        <taxon>Ixodinae</taxon>
        <taxon>Ixodes</taxon>
    </lineage>
</organism>
<protein>
    <submittedName>
        <fullName evidence="1">Uncharacterized protein</fullName>
    </submittedName>
</protein>
<dbReference type="EMBL" id="JABSTQ010009911">
    <property type="protein sequence ID" value="KAG0424978.1"/>
    <property type="molecule type" value="Genomic_DNA"/>
</dbReference>
<sequence length="147" mass="16385">MNVSDHNLDIEENERVARAVVCYPDDEPNPRKELNINTAEQRPVPSEEIKTGPSVTLEQRAVLERLIDEYNDFDSEDSDEDSDRDGREVWSKTGGNGEPWPSGLGHDDPGVVPQRDSGSDGPGQPAYAALEWERRSTGLDTDFDCEL</sequence>